<evidence type="ECO:0000313" key="6">
    <source>
        <dbReference type="EMBL" id="GIG50960.1"/>
    </source>
</evidence>
<name>A0A919PZ46_9ACTN</name>
<dbReference type="InterPro" id="IPR003607">
    <property type="entry name" value="HD/PDEase_dom"/>
</dbReference>
<feature type="compositionally biased region" description="Basic and acidic residues" evidence="3">
    <location>
        <begin position="373"/>
        <end position="384"/>
    </location>
</feature>
<sequence>MEPGLHQSGAPLDAGPSTATGANSGSTSAHSEFMLDPLTPGGKPNEPAGFVHTLPTGFTIGGASPPPPVPGATDAHQLRDAVGEVLLGPRGLPTAAINVPEAPTRRRRPAHPAERHHSDRNTRDDTRDGNQQDRQRADRPYVDRTSADQSDPGRPTSDAHQPDVHGPGAHGPGTHEPSRHESNGHEPGSHQPGDLQPDGHGSGTHDTNPQDHGPQDRSAQDRDPHDHGPHDDGAWDGNARRREPQDVAPQEPSAQGRGSQDGSGGDRGEQGGSSQGPNAQDRSSRDSGAQDQAARDHVAQDQVAHGGGGGDRGRGGAGGGGELRSQPGRAEAQTAERHPAAQAVRDDQTNDATPGQRMPQEDESRQGVTARQFARDHAPDDTAAKTEGATTKTGTATAATAGTATAGTATAETAAADSATTGTAGTATTGTGGTEAVTAETAAAETAVAGTTAAETTTAGAGAATTRAAGHGTAERREPRDQQETPGQWAVQGQRAAQGQRAPQDHGDTRRDWPANERPAGSRPPVARPGPGGQRTGTERQGGERPRNERSVVERPATDRPTADRPTADRPTPTADGPPQTRPATDRPATDRPATDKSATDRPAADKAAAADRPAADKAAAADDTGAARAGKDRDVKRAVPVDDRFAAPRARLTAPPTEDSPAVPPPPTYSALVGGAVPGDPTSTYSAIIGSRLRAMLPWQTAEDPMVNVLRSHKTIHPTGDVALLRRAYSTAEQMHRGQMRKSGEAFISHPLEVTEILADLGMDTTTLVASLLHDTVEDTDYTLGALERDFGGEVALLVDGVTKFDKMFYGADAEAETIRKMIVAAGRDVRVLVIKLADRLHNMRTLDARSIKSQVRIATATREVLIPLCERLGIQALKRELEDWVLRAVSPGGYALIDEYVRQRTGWDGYLERIISAVNTDLRKFSIDAQVSPRPRHLYSIWKDTVDGNYEDPHDMPRVVIIVDGPETDCYAALGAVHGKWRPVPGRFKDFIATPKGNNYKSLHTTVLGPEGRSLEVLIRTEEMHQAAEYGIVANFRYPHTAARFGPASKAEQLNWLRRLLDWEAAASDPSQFIASLRCDLAEDQILVLAEGGGRPVLLPQDATPVDLAYILGADVGNRCIGAKVNGRLIAVSSPLADGDAVEIITRTGQRDEFDFDADAPARGPSPEWLEFVKTPHARLHISRWFEAHEAPAITVANKVRLGRLAIGLALRRQGRGLASDLPLVRLATRLGYPDLETLLVAVADHSRTADEVVEELIALVDHSPR</sequence>
<feature type="compositionally biased region" description="Basic and acidic residues" evidence="3">
    <location>
        <begin position="111"/>
        <end position="146"/>
    </location>
</feature>
<dbReference type="Pfam" id="PF04607">
    <property type="entry name" value="RelA_SpoT"/>
    <property type="match status" value="1"/>
</dbReference>
<evidence type="ECO:0000259" key="4">
    <source>
        <dbReference type="PROSITE" id="PS51831"/>
    </source>
</evidence>
<dbReference type="SMART" id="SM00471">
    <property type="entry name" value="HDc"/>
    <property type="match status" value="1"/>
</dbReference>
<dbReference type="Pfam" id="PF02824">
    <property type="entry name" value="TGS"/>
    <property type="match status" value="1"/>
</dbReference>
<evidence type="ECO:0000256" key="1">
    <source>
        <dbReference type="ARBA" id="ARBA00007476"/>
    </source>
</evidence>
<dbReference type="SMART" id="SM00954">
    <property type="entry name" value="RelA_SpoT"/>
    <property type="match status" value="1"/>
</dbReference>
<dbReference type="InterPro" id="IPR007685">
    <property type="entry name" value="RelA_SpoT"/>
</dbReference>
<feature type="compositionally biased region" description="Basic and acidic residues" evidence="3">
    <location>
        <begin position="473"/>
        <end position="483"/>
    </location>
</feature>
<proteinExistence type="inferred from homology"/>
<feature type="domain" description="TGS" evidence="5">
    <location>
        <begin position="1082"/>
        <end position="1148"/>
    </location>
</feature>
<feature type="compositionally biased region" description="Low complexity" evidence="3">
    <location>
        <begin position="606"/>
        <end position="629"/>
    </location>
</feature>
<evidence type="ECO:0000256" key="2">
    <source>
        <dbReference type="ARBA" id="ARBA00025704"/>
    </source>
</evidence>
<dbReference type="CDD" id="cd00077">
    <property type="entry name" value="HDc"/>
    <property type="match status" value="1"/>
</dbReference>
<dbReference type="InterPro" id="IPR012676">
    <property type="entry name" value="TGS-like"/>
</dbReference>
<dbReference type="InterPro" id="IPR012675">
    <property type="entry name" value="Beta-grasp_dom_sf"/>
</dbReference>
<dbReference type="GO" id="GO:0015969">
    <property type="term" value="P:guanosine tetraphosphate metabolic process"/>
    <property type="evidence" value="ECO:0007669"/>
    <property type="project" value="InterPro"/>
</dbReference>
<protein>
    <recommendedName>
        <fullName evidence="8">GTP pyrophosphokinase</fullName>
    </recommendedName>
</protein>
<feature type="compositionally biased region" description="Basic and acidic residues" evidence="3">
    <location>
        <begin position="334"/>
        <end position="348"/>
    </location>
</feature>
<dbReference type="PROSITE" id="PS51880">
    <property type="entry name" value="TGS"/>
    <property type="match status" value="1"/>
</dbReference>
<dbReference type="Proteomes" id="UP000660611">
    <property type="component" value="Unassembled WGS sequence"/>
</dbReference>
<dbReference type="FunFam" id="3.10.20.30:FF:000002">
    <property type="entry name" value="GTP pyrophosphokinase (RelA/SpoT)"/>
    <property type="match status" value="1"/>
</dbReference>
<feature type="compositionally biased region" description="Basic and acidic residues" evidence="3">
    <location>
        <begin position="503"/>
        <end position="515"/>
    </location>
</feature>
<feature type="region of interest" description="Disordered" evidence="3">
    <location>
        <begin position="1"/>
        <end position="667"/>
    </location>
</feature>
<dbReference type="GO" id="GO:0005886">
    <property type="term" value="C:plasma membrane"/>
    <property type="evidence" value="ECO:0007669"/>
    <property type="project" value="TreeGrafter"/>
</dbReference>
<evidence type="ECO:0000256" key="3">
    <source>
        <dbReference type="SAM" id="MobiDB-lite"/>
    </source>
</evidence>
<dbReference type="SUPFAM" id="SSF81271">
    <property type="entry name" value="TGS-like"/>
    <property type="match status" value="1"/>
</dbReference>
<dbReference type="Gene3D" id="3.30.460.10">
    <property type="entry name" value="Beta Polymerase, domain 2"/>
    <property type="match status" value="1"/>
</dbReference>
<dbReference type="AlphaFoldDB" id="A0A919PZ46"/>
<feature type="compositionally biased region" description="Basic and acidic residues" evidence="3">
    <location>
        <begin position="584"/>
        <end position="605"/>
    </location>
</feature>
<evidence type="ECO:0008006" key="8">
    <source>
        <dbReference type="Google" id="ProtNLM"/>
    </source>
</evidence>
<dbReference type="InterPro" id="IPR004095">
    <property type="entry name" value="TGS"/>
</dbReference>
<evidence type="ECO:0000313" key="7">
    <source>
        <dbReference type="Proteomes" id="UP000660611"/>
    </source>
</evidence>
<feature type="compositionally biased region" description="Basic and acidic residues" evidence="3">
    <location>
        <begin position="176"/>
        <end position="188"/>
    </location>
</feature>
<feature type="compositionally biased region" description="Basic and acidic residues" evidence="3">
    <location>
        <begin position="537"/>
        <end position="568"/>
    </location>
</feature>
<comment type="pathway">
    <text evidence="2">Purine metabolism.</text>
</comment>
<feature type="compositionally biased region" description="Low complexity" evidence="3">
    <location>
        <begin position="648"/>
        <end position="658"/>
    </location>
</feature>
<comment type="caution">
    <text evidence="6">The sequence shown here is derived from an EMBL/GenBank/DDBJ whole genome shotgun (WGS) entry which is preliminary data.</text>
</comment>
<dbReference type="SUPFAM" id="SSF109604">
    <property type="entry name" value="HD-domain/PDEase-like"/>
    <property type="match status" value="1"/>
</dbReference>
<reference evidence="6" key="1">
    <citation type="submission" date="2021-01" db="EMBL/GenBank/DDBJ databases">
        <title>Whole genome shotgun sequence of Dactylosporangium siamense NBRC 106093.</title>
        <authorList>
            <person name="Komaki H."/>
            <person name="Tamura T."/>
        </authorList>
    </citation>
    <scope>NUCLEOTIDE SEQUENCE</scope>
    <source>
        <strain evidence="6">NBRC 106093</strain>
    </source>
</reference>
<feature type="compositionally biased region" description="Basic and acidic residues" evidence="3">
    <location>
        <begin position="213"/>
        <end position="245"/>
    </location>
</feature>
<dbReference type="EMBL" id="BONQ01000145">
    <property type="protein sequence ID" value="GIG50960.1"/>
    <property type="molecule type" value="Genomic_DNA"/>
</dbReference>
<organism evidence="6 7">
    <name type="scientific">Dactylosporangium siamense</name>
    <dbReference type="NCBI Taxonomy" id="685454"/>
    <lineage>
        <taxon>Bacteria</taxon>
        <taxon>Bacillati</taxon>
        <taxon>Actinomycetota</taxon>
        <taxon>Actinomycetes</taxon>
        <taxon>Micromonosporales</taxon>
        <taxon>Micromonosporaceae</taxon>
        <taxon>Dactylosporangium</taxon>
    </lineage>
</organism>
<dbReference type="InterPro" id="IPR043519">
    <property type="entry name" value="NT_sf"/>
</dbReference>
<accession>A0A919PZ46</accession>
<feature type="compositionally biased region" description="Basic and acidic residues" evidence="3">
    <location>
        <begin position="630"/>
        <end position="647"/>
    </location>
</feature>
<feature type="domain" description="HD" evidence="4">
    <location>
        <begin position="748"/>
        <end position="845"/>
    </location>
</feature>
<dbReference type="FunFam" id="1.10.3210.10:FF:000001">
    <property type="entry name" value="GTP pyrophosphokinase RelA"/>
    <property type="match status" value="1"/>
</dbReference>
<comment type="similarity">
    <text evidence="1">Belongs to the RelA/SpoT family.</text>
</comment>
<feature type="compositionally biased region" description="Polar residues" evidence="3">
    <location>
        <begin position="277"/>
        <end position="290"/>
    </location>
</feature>
<feature type="compositionally biased region" description="Low complexity" evidence="3">
    <location>
        <begin position="487"/>
        <end position="502"/>
    </location>
</feature>
<dbReference type="Gene3D" id="1.10.3210.10">
    <property type="entry name" value="Hypothetical protein af1432"/>
    <property type="match status" value="1"/>
</dbReference>
<dbReference type="CDD" id="cd05399">
    <property type="entry name" value="NT_Rel-Spo_like"/>
    <property type="match status" value="1"/>
</dbReference>
<feature type="compositionally biased region" description="Low complexity" evidence="3">
    <location>
        <begin position="14"/>
        <end position="29"/>
    </location>
</feature>
<dbReference type="InterPro" id="IPR006674">
    <property type="entry name" value="HD_domain"/>
</dbReference>
<evidence type="ECO:0000259" key="5">
    <source>
        <dbReference type="PROSITE" id="PS51880"/>
    </source>
</evidence>
<gene>
    <name evidence="6" type="ORF">Dsi01nite_090010</name>
</gene>
<dbReference type="Pfam" id="PF13328">
    <property type="entry name" value="HD_4"/>
    <property type="match status" value="1"/>
</dbReference>
<dbReference type="PANTHER" id="PTHR21262:SF31">
    <property type="entry name" value="GTP PYROPHOSPHOKINASE"/>
    <property type="match status" value="1"/>
</dbReference>
<dbReference type="PROSITE" id="PS51831">
    <property type="entry name" value="HD"/>
    <property type="match status" value="1"/>
</dbReference>
<dbReference type="Gene3D" id="3.10.20.30">
    <property type="match status" value="1"/>
</dbReference>
<feature type="compositionally biased region" description="Gly residues" evidence="3">
    <location>
        <begin position="305"/>
        <end position="322"/>
    </location>
</feature>
<keyword evidence="7" id="KW-1185">Reference proteome</keyword>
<dbReference type="SUPFAM" id="SSF81301">
    <property type="entry name" value="Nucleotidyltransferase"/>
    <property type="match status" value="1"/>
</dbReference>
<feature type="compositionally biased region" description="Low complexity" evidence="3">
    <location>
        <begin position="385"/>
        <end position="472"/>
    </location>
</feature>
<dbReference type="PANTHER" id="PTHR21262">
    <property type="entry name" value="GUANOSINE-3',5'-BIS DIPHOSPHATE 3'-PYROPHOSPHOHYDROLASE"/>
    <property type="match status" value="1"/>
</dbReference>